<name>A0ABM1S333_LIMPO</name>
<dbReference type="Proteomes" id="UP000694941">
    <property type="component" value="Unplaced"/>
</dbReference>
<proteinExistence type="predicted"/>
<keyword evidence="1" id="KW-1185">Reference proteome</keyword>
<dbReference type="RefSeq" id="XP_022238038.1">
    <property type="nucleotide sequence ID" value="XM_022382330.1"/>
</dbReference>
<organism evidence="1 2">
    <name type="scientific">Limulus polyphemus</name>
    <name type="common">Atlantic horseshoe crab</name>
    <dbReference type="NCBI Taxonomy" id="6850"/>
    <lineage>
        <taxon>Eukaryota</taxon>
        <taxon>Metazoa</taxon>
        <taxon>Ecdysozoa</taxon>
        <taxon>Arthropoda</taxon>
        <taxon>Chelicerata</taxon>
        <taxon>Merostomata</taxon>
        <taxon>Xiphosura</taxon>
        <taxon>Limulidae</taxon>
        <taxon>Limulus</taxon>
    </lineage>
</organism>
<dbReference type="GeneID" id="106478672"/>
<sequence length="278" mass="30206">MFHVLCEGGPCPPLPTCIKVNPECPTKSCAPGCVVENIDKHHCPSCTCGAPSDPAKIENERCPVPVCEGHHCVLIDDADGCKLCLCITCEIPECPEDCVIQEGTHEGQCPTCICSVQDIKTTYVAYSNIDNERCPVPVCEGYDCVIVDDADGCKLCLCAECEIPECPEGCELQEKSREGQCPSCTCRAQEVNTTHVAYSNIDNKRCPVPVCEGYDCVIVDDADGCKLCLCIACEIPECPEGCELQEKSREGQCPSCTCQAQEVNTTHVTYYEPEKQED</sequence>
<protein>
    <submittedName>
        <fullName evidence="2">Antistasin-like</fullName>
    </submittedName>
</protein>
<accession>A0ABM1S333</accession>
<gene>
    <name evidence="2" type="primary">LOC106478672</name>
</gene>
<evidence type="ECO:0000313" key="1">
    <source>
        <dbReference type="Proteomes" id="UP000694941"/>
    </source>
</evidence>
<evidence type="ECO:0000313" key="2">
    <source>
        <dbReference type="RefSeq" id="XP_022238038.1"/>
    </source>
</evidence>
<reference evidence="2" key="1">
    <citation type="submission" date="2025-08" db="UniProtKB">
        <authorList>
            <consortium name="RefSeq"/>
        </authorList>
    </citation>
    <scope>IDENTIFICATION</scope>
    <source>
        <tissue evidence="2">Muscle</tissue>
    </source>
</reference>